<evidence type="ECO:0000313" key="2">
    <source>
        <dbReference type="Proteomes" id="UP000824120"/>
    </source>
</evidence>
<dbReference type="AlphaFoldDB" id="A0A9J6AS09"/>
<comment type="caution">
    <text evidence="1">The sequence shown here is derived from an EMBL/GenBank/DDBJ whole genome shotgun (WGS) entry which is preliminary data.</text>
</comment>
<name>A0A9J6AS09_SOLCO</name>
<organism evidence="1 2">
    <name type="scientific">Solanum commersonii</name>
    <name type="common">Commerson's wild potato</name>
    <name type="synonym">Commerson's nightshade</name>
    <dbReference type="NCBI Taxonomy" id="4109"/>
    <lineage>
        <taxon>Eukaryota</taxon>
        <taxon>Viridiplantae</taxon>
        <taxon>Streptophyta</taxon>
        <taxon>Embryophyta</taxon>
        <taxon>Tracheophyta</taxon>
        <taxon>Spermatophyta</taxon>
        <taxon>Magnoliopsida</taxon>
        <taxon>eudicotyledons</taxon>
        <taxon>Gunneridae</taxon>
        <taxon>Pentapetalae</taxon>
        <taxon>asterids</taxon>
        <taxon>lamiids</taxon>
        <taxon>Solanales</taxon>
        <taxon>Solanaceae</taxon>
        <taxon>Solanoideae</taxon>
        <taxon>Solaneae</taxon>
        <taxon>Solanum</taxon>
    </lineage>
</organism>
<proteinExistence type="predicted"/>
<protein>
    <submittedName>
        <fullName evidence="1">Uncharacterized protein</fullName>
    </submittedName>
</protein>
<sequence length="87" mass="9553">MCNMSKKGFAASDNGILATVIWFRHRKASFLVGYQERKCAANKTRCFSSHNAGGVKYRDISSVRIPSFTVLLSGSRGATPSLMMMAM</sequence>
<reference evidence="1 2" key="1">
    <citation type="submission" date="2020-09" db="EMBL/GenBank/DDBJ databases">
        <title>De no assembly of potato wild relative species, Solanum commersonii.</title>
        <authorList>
            <person name="Cho K."/>
        </authorList>
    </citation>
    <scope>NUCLEOTIDE SEQUENCE [LARGE SCALE GENOMIC DNA]</scope>
    <source>
        <strain evidence="1">LZ3.2</strain>
        <tissue evidence="1">Leaf</tissue>
    </source>
</reference>
<keyword evidence="2" id="KW-1185">Reference proteome</keyword>
<accession>A0A9J6AS09</accession>
<dbReference type="EMBL" id="JACXVP010000002">
    <property type="protein sequence ID" value="KAG5627384.1"/>
    <property type="molecule type" value="Genomic_DNA"/>
</dbReference>
<evidence type="ECO:0000313" key="1">
    <source>
        <dbReference type="EMBL" id="KAG5627384.1"/>
    </source>
</evidence>
<dbReference type="Proteomes" id="UP000824120">
    <property type="component" value="Chromosome 2"/>
</dbReference>
<gene>
    <name evidence="1" type="ORF">H5410_012602</name>
</gene>